<proteinExistence type="predicted"/>
<gene>
    <name evidence="2" type="ORF">DB32_001982</name>
</gene>
<feature type="signal peptide" evidence="1">
    <location>
        <begin position="1"/>
        <end position="27"/>
    </location>
</feature>
<organism evidence="2 3">
    <name type="scientific">Sandaracinus amylolyticus</name>
    <dbReference type="NCBI Taxonomy" id="927083"/>
    <lineage>
        <taxon>Bacteria</taxon>
        <taxon>Pseudomonadati</taxon>
        <taxon>Myxococcota</taxon>
        <taxon>Polyangia</taxon>
        <taxon>Polyangiales</taxon>
        <taxon>Sandaracinaceae</taxon>
        <taxon>Sandaracinus</taxon>
    </lineage>
</organism>
<evidence type="ECO:0000256" key="1">
    <source>
        <dbReference type="SAM" id="SignalP"/>
    </source>
</evidence>
<dbReference type="AlphaFoldDB" id="A0A0F6W1H4"/>
<dbReference type="STRING" id="927083.DB32_001982"/>
<evidence type="ECO:0000313" key="3">
    <source>
        <dbReference type="Proteomes" id="UP000034883"/>
    </source>
</evidence>
<protein>
    <submittedName>
        <fullName evidence="2">Uncharacterized protein</fullName>
    </submittedName>
</protein>
<keyword evidence="1" id="KW-0732">Signal</keyword>
<reference evidence="2 3" key="1">
    <citation type="submission" date="2015-03" db="EMBL/GenBank/DDBJ databases">
        <title>Genome assembly of Sandaracinus amylolyticus DSM 53668.</title>
        <authorList>
            <person name="Sharma G."/>
            <person name="Subramanian S."/>
        </authorList>
    </citation>
    <scope>NUCLEOTIDE SEQUENCE [LARGE SCALE GENOMIC DNA]</scope>
    <source>
        <strain evidence="2 3">DSM 53668</strain>
    </source>
</reference>
<keyword evidence="3" id="KW-1185">Reference proteome</keyword>
<dbReference type="Proteomes" id="UP000034883">
    <property type="component" value="Chromosome"/>
</dbReference>
<dbReference type="EMBL" id="CP011125">
    <property type="protein sequence ID" value="AKF04833.1"/>
    <property type="molecule type" value="Genomic_DNA"/>
</dbReference>
<dbReference type="KEGG" id="samy:DB32_001982"/>
<feature type="chain" id="PRO_5002511495" evidence="1">
    <location>
        <begin position="28"/>
        <end position="184"/>
    </location>
</feature>
<sequence>MEVPRAMTRRFVLALCALLVIPTFALAQDTSIPEHNRAELTEPPPRPGPGDVDERARRLVQAIAQDQPSLAHDFFLSREAFRAIKGIADPDGLYDRIFRMYEDDIHELHAQLGADASRAEFVRFEFSRRRAWVRLREESNRLPYWAQRHNWLVYRVGDEERRIEVRTMIAWDDRWYITHLSEFR</sequence>
<name>A0A0F6W1H4_9BACT</name>
<evidence type="ECO:0000313" key="2">
    <source>
        <dbReference type="EMBL" id="AKF04833.1"/>
    </source>
</evidence>
<accession>A0A0F6W1H4</accession>